<evidence type="ECO:0000256" key="2">
    <source>
        <dbReference type="SAM" id="Phobius"/>
    </source>
</evidence>
<dbReference type="RefSeq" id="WP_062834959.1">
    <property type="nucleotide sequence ID" value="NZ_BCNV01000001.1"/>
</dbReference>
<feature type="transmembrane region" description="Helical" evidence="2">
    <location>
        <begin position="46"/>
        <end position="66"/>
    </location>
</feature>
<evidence type="ECO:0000256" key="1">
    <source>
        <dbReference type="SAM" id="Coils"/>
    </source>
</evidence>
<reference evidence="3 4" key="1">
    <citation type="journal article" date="2016" name="Genome Announc.">
        <title>Draft Genome Sequence of Paenibacillus amylolyticus Heshi-A3, Isolated from Fermented Rice Bran in a Japanese Fermented Seafood Dish.</title>
        <authorList>
            <person name="Akuzawa S."/>
            <person name="Nagaoka J."/>
            <person name="Kanekatsu M."/>
            <person name="Kubota E."/>
            <person name="Ohtake R."/>
            <person name="Suzuki T."/>
            <person name="Kanesaki Y."/>
        </authorList>
    </citation>
    <scope>NUCLEOTIDE SEQUENCE [LARGE SCALE GENOMIC DNA]</scope>
    <source>
        <strain evidence="3 4">Heshi-A3</strain>
    </source>
</reference>
<comment type="caution">
    <text evidence="3">The sequence shown here is derived from an EMBL/GenBank/DDBJ whole genome shotgun (WGS) entry which is preliminary data.</text>
</comment>
<dbReference type="Proteomes" id="UP000069697">
    <property type="component" value="Unassembled WGS sequence"/>
</dbReference>
<keyword evidence="2" id="KW-1133">Transmembrane helix</keyword>
<keyword evidence="2" id="KW-0812">Transmembrane</keyword>
<dbReference type="EMBL" id="BCNV01000001">
    <property type="protein sequence ID" value="GAS82407.1"/>
    <property type="molecule type" value="Genomic_DNA"/>
</dbReference>
<proteinExistence type="predicted"/>
<name>A0A100VM55_PAEAM</name>
<keyword evidence="2" id="KW-0472">Membrane</keyword>
<reference evidence="4" key="2">
    <citation type="submission" date="2016-01" db="EMBL/GenBank/DDBJ databases">
        <title>Draft Genome Sequence of Paenibacillus amylolyticus Heshi-A3 that Was Isolated from Fermented Rice Bran with Aging Salted Mackerel, Which Was Named Heshiko as Traditional Fermented Seafood in Japan.</title>
        <authorList>
            <person name="Akuzawa S."/>
            <person name="Nakagawa J."/>
            <person name="Kanekatsu T."/>
            <person name="Kubota E."/>
            <person name="Ohtake R."/>
            <person name="Suzuki T."/>
            <person name="Kanesaki Y."/>
        </authorList>
    </citation>
    <scope>NUCLEOTIDE SEQUENCE [LARGE SCALE GENOMIC DNA]</scope>
    <source>
        <strain evidence="4">Heshi-A3</strain>
    </source>
</reference>
<organism evidence="3 4">
    <name type="scientific">Paenibacillus amylolyticus</name>
    <dbReference type="NCBI Taxonomy" id="1451"/>
    <lineage>
        <taxon>Bacteria</taxon>
        <taxon>Bacillati</taxon>
        <taxon>Bacillota</taxon>
        <taxon>Bacilli</taxon>
        <taxon>Bacillales</taxon>
        <taxon>Paenibacillaceae</taxon>
        <taxon>Paenibacillus</taxon>
    </lineage>
</organism>
<accession>A0A100VM55</accession>
<gene>
    <name evidence="3" type="ORF">PAHA3_2481</name>
</gene>
<evidence type="ECO:0000313" key="3">
    <source>
        <dbReference type="EMBL" id="GAS82407.1"/>
    </source>
</evidence>
<evidence type="ECO:0000313" key="4">
    <source>
        <dbReference type="Proteomes" id="UP000069697"/>
    </source>
</evidence>
<dbReference type="AlphaFoldDB" id="A0A100VM55"/>
<feature type="transmembrane region" description="Helical" evidence="2">
    <location>
        <begin position="7"/>
        <end position="26"/>
    </location>
</feature>
<sequence>MKKIGIIFWLAVCTVLLFWFGTWYLIPRLYEEPTGLGAGTFGDMFGAVNALFSGLAFVGLIYTILVQREDLQEQKKAIKMQTYEMSLQVKALKMQAAALKLQVEEMKSQKEEIARSADQLELQKQLMDYQLSLSTVNDLTKLKNSIVNNLRMNFNYSDFAGFKVIEKLSSLMEDEPNKPFDTEFKVLRRYSSTYTLLIEFISKANFSEIQVNDLKRIVMANTSVEEVNVLERIAISTSNQQLRAFIKDFAKYNM</sequence>
<keyword evidence="1" id="KW-0175">Coiled coil</keyword>
<protein>
    <submittedName>
        <fullName evidence="3">Uncharacterized protein</fullName>
    </submittedName>
</protein>
<feature type="coiled-coil region" evidence="1">
    <location>
        <begin position="89"/>
        <end position="126"/>
    </location>
</feature>